<protein>
    <submittedName>
        <fullName evidence="9">Outer membrane efflux protein</fullName>
    </submittedName>
</protein>
<keyword evidence="7" id="KW-0998">Cell outer membrane</keyword>
<keyword evidence="3" id="KW-0813">Transport</keyword>
<keyword evidence="4" id="KW-1134">Transmembrane beta strand</keyword>
<dbReference type="GO" id="GO:0009279">
    <property type="term" value="C:cell outer membrane"/>
    <property type="evidence" value="ECO:0007669"/>
    <property type="project" value="UniProtKB-SubCell"/>
</dbReference>
<evidence type="ECO:0000313" key="10">
    <source>
        <dbReference type="Proteomes" id="UP000014174"/>
    </source>
</evidence>
<dbReference type="InterPro" id="IPR003423">
    <property type="entry name" value="OMP_efflux"/>
</dbReference>
<organism evidence="9 10">
    <name type="scientific">Arcticibacter svalbardensis MN12-7</name>
    <dbReference type="NCBI Taxonomy" id="1150600"/>
    <lineage>
        <taxon>Bacteria</taxon>
        <taxon>Pseudomonadati</taxon>
        <taxon>Bacteroidota</taxon>
        <taxon>Sphingobacteriia</taxon>
        <taxon>Sphingobacteriales</taxon>
        <taxon>Sphingobacteriaceae</taxon>
        <taxon>Arcticibacter</taxon>
    </lineage>
</organism>
<accession>R9GX13</accession>
<evidence type="ECO:0000256" key="3">
    <source>
        <dbReference type="ARBA" id="ARBA00022448"/>
    </source>
</evidence>
<dbReference type="STRING" id="1150600.ADIARSV_3326"/>
<proteinExistence type="inferred from homology"/>
<name>R9GX13_9SPHI</name>
<keyword evidence="10" id="KW-1185">Reference proteome</keyword>
<evidence type="ECO:0000256" key="1">
    <source>
        <dbReference type="ARBA" id="ARBA00004442"/>
    </source>
</evidence>
<reference evidence="9 10" key="1">
    <citation type="journal article" date="2013" name="Genome Announc.">
        <title>Draft Genome Sequence of Arcticibacter svalbardensis Strain MN12-7T, a Member of the Family Sphingobacteriaceae Isolated from an Arctic Soil Sample.</title>
        <authorList>
            <person name="Shivaji S."/>
            <person name="Ara S."/>
            <person name="Prasad S."/>
            <person name="Manasa B.P."/>
            <person name="Begum Z."/>
            <person name="Singh A."/>
            <person name="Kumar Pinnaka A."/>
        </authorList>
    </citation>
    <scope>NUCLEOTIDE SEQUENCE [LARGE SCALE GENOMIC DNA]</scope>
    <source>
        <strain evidence="9 10">MN12-7</strain>
    </source>
</reference>
<keyword evidence="5" id="KW-0812">Transmembrane</keyword>
<dbReference type="GO" id="GO:1990281">
    <property type="term" value="C:efflux pump complex"/>
    <property type="evidence" value="ECO:0007669"/>
    <property type="project" value="TreeGrafter"/>
</dbReference>
<sequence length="473" mass="52931">MYSFRAIVTAFLVAFSFTAYAQTDSVLTLQQCVDIAVRNNLQVKRSELDMETSRIYYNQARENLLPTINGIVNHSISTGRDPFSNGSSSNRSINAADYNLNAGLVLFNGMSLQSSIRQTSLAFQAGKMDFQQAMDNITLNLITAYLQVQSNTDLLSQALAQAEVSKKQTERLEILNKDGAVKPSEYYDVKGQYATDRLNLVDARNTLAVSKLSLLQMMNVPYQSTIQLQRLNAEQLPGKYSTPVNTIYNTALSDLALVKAAVLRRQSTEKQVKAARQSMFPVISLQGGIGTRYSSAASLSNSADSSTVNSGSYVVNSSGQRQPVSYTQYGSLKYKYYDQLKNSYNTQVSVGLSIPFLNFFQNKNRVALAKISLLDARYTEENTKIQLKQNVEQAYLNMTAAYERYQVLTEQVAAFSESFRTAEIRFNAGVLNSVDFVVAKNNMDRANTNLINSRYDYYIRTKILDYYQGKLTL</sequence>
<evidence type="ECO:0000256" key="7">
    <source>
        <dbReference type="ARBA" id="ARBA00023237"/>
    </source>
</evidence>
<dbReference type="InterPro" id="IPR051906">
    <property type="entry name" value="TolC-like"/>
</dbReference>
<dbReference type="Pfam" id="PF02321">
    <property type="entry name" value="OEP"/>
    <property type="match status" value="2"/>
</dbReference>
<comment type="similarity">
    <text evidence="2">Belongs to the outer membrane factor (OMF) (TC 1.B.17) family.</text>
</comment>
<keyword evidence="6" id="KW-0472">Membrane</keyword>
<evidence type="ECO:0000256" key="5">
    <source>
        <dbReference type="ARBA" id="ARBA00022692"/>
    </source>
</evidence>
<dbReference type="Gene3D" id="1.20.1600.10">
    <property type="entry name" value="Outer membrane efflux proteins (OEP)"/>
    <property type="match status" value="1"/>
</dbReference>
<dbReference type="eggNOG" id="COG1538">
    <property type="taxonomic scope" value="Bacteria"/>
</dbReference>
<gene>
    <name evidence="9" type="ORF">ADIARSV_3326</name>
</gene>
<dbReference type="GO" id="GO:0015562">
    <property type="term" value="F:efflux transmembrane transporter activity"/>
    <property type="evidence" value="ECO:0007669"/>
    <property type="project" value="InterPro"/>
</dbReference>
<dbReference type="RefSeq" id="WP_016196555.1">
    <property type="nucleotide sequence ID" value="NZ_AQPN01000111.1"/>
</dbReference>
<evidence type="ECO:0000256" key="8">
    <source>
        <dbReference type="SAM" id="SignalP"/>
    </source>
</evidence>
<evidence type="ECO:0000313" key="9">
    <source>
        <dbReference type="EMBL" id="EOR93504.1"/>
    </source>
</evidence>
<dbReference type="SUPFAM" id="SSF56954">
    <property type="entry name" value="Outer membrane efflux proteins (OEP)"/>
    <property type="match status" value="1"/>
</dbReference>
<evidence type="ECO:0000256" key="6">
    <source>
        <dbReference type="ARBA" id="ARBA00023136"/>
    </source>
</evidence>
<comment type="subcellular location">
    <subcellularLocation>
        <location evidence="1">Cell outer membrane</location>
    </subcellularLocation>
</comment>
<evidence type="ECO:0000256" key="2">
    <source>
        <dbReference type="ARBA" id="ARBA00007613"/>
    </source>
</evidence>
<keyword evidence="8" id="KW-0732">Signal</keyword>
<dbReference type="Proteomes" id="UP000014174">
    <property type="component" value="Unassembled WGS sequence"/>
</dbReference>
<feature type="chain" id="PRO_5004482016" evidence="8">
    <location>
        <begin position="22"/>
        <end position="473"/>
    </location>
</feature>
<dbReference type="AlphaFoldDB" id="R9GX13"/>
<dbReference type="PANTHER" id="PTHR30026:SF20">
    <property type="entry name" value="OUTER MEMBRANE PROTEIN TOLC"/>
    <property type="match status" value="1"/>
</dbReference>
<dbReference type="OrthoDB" id="9811587at2"/>
<dbReference type="EMBL" id="AQPN01000111">
    <property type="protein sequence ID" value="EOR93504.1"/>
    <property type="molecule type" value="Genomic_DNA"/>
</dbReference>
<dbReference type="PANTHER" id="PTHR30026">
    <property type="entry name" value="OUTER MEMBRANE PROTEIN TOLC"/>
    <property type="match status" value="1"/>
</dbReference>
<feature type="signal peptide" evidence="8">
    <location>
        <begin position="1"/>
        <end position="21"/>
    </location>
</feature>
<comment type="caution">
    <text evidence="9">The sequence shown here is derived from an EMBL/GenBank/DDBJ whole genome shotgun (WGS) entry which is preliminary data.</text>
</comment>
<evidence type="ECO:0000256" key="4">
    <source>
        <dbReference type="ARBA" id="ARBA00022452"/>
    </source>
</evidence>
<dbReference type="GO" id="GO:0015288">
    <property type="term" value="F:porin activity"/>
    <property type="evidence" value="ECO:0007669"/>
    <property type="project" value="TreeGrafter"/>
</dbReference>